<evidence type="ECO:0000256" key="1">
    <source>
        <dbReference type="SAM" id="MobiDB-lite"/>
    </source>
</evidence>
<name>A0A8S3SKM3_MYTED</name>
<dbReference type="SUPFAM" id="SSF52200">
    <property type="entry name" value="Toll/Interleukin receptor TIR domain"/>
    <property type="match status" value="1"/>
</dbReference>
<organism evidence="2 3">
    <name type="scientific">Mytilus edulis</name>
    <name type="common">Blue mussel</name>
    <dbReference type="NCBI Taxonomy" id="6550"/>
    <lineage>
        <taxon>Eukaryota</taxon>
        <taxon>Metazoa</taxon>
        <taxon>Spiralia</taxon>
        <taxon>Lophotrochozoa</taxon>
        <taxon>Mollusca</taxon>
        <taxon>Bivalvia</taxon>
        <taxon>Autobranchia</taxon>
        <taxon>Pteriomorphia</taxon>
        <taxon>Mytilida</taxon>
        <taxon>Mytiloidea</taxon>
        <taxon>Mytilidae</taxon>
        <taxon>Mytilinae</taxon>
        <taxon>Mytilus</taxon>
    </lineage>
</organism>
<feature type="region of interest" description="Disordered" evidence="1">
    <location>
        <begin position="1"/>
        <end position="36"/>
    </location>
</feature>
<dbReference type="Gene3D" id="3.40.50.10140">
    <property type="entry name" value="Toll/interleukin-1 receptor homology (TIR) domain"/>
    <property type="match status" value="1"/>
</dbReference>
<keyword evidence="3" id="KW-1185">Reference proteome</keyword>
<evidence type="ECO:0000313" key="2">
    <source>
        <dbReference type="EMBL" id="CAG2220755.1"/>
    </source>
</evidence>
<dbReference type="InterPro" id="IPR035897">
    <property type="entry name" value="Toll_tir_struct_dom_sf"/>
</dbReference>
<dbReference type="EMBL" id="CAJPWZ010001670">
    <property type="protein sequence ID" value="CAG2220755.1"/>
    <property type="molecule type" value="Genomic_DNA"/>
</dbReference>
<dbReference type="Proteomes" id="UP000683360">
    <property type="component" value="Unassembled WGS sequence"/>
</dbReference>
<evidence type="ECO:0008006" key="4">
    <source>
        <dbReference type="Google" id="ProtNLM"/>
    </source>
</evidence>
<protein>
    <recommendedName>
        <fullName evidence="4">TIR domain-containing protein</fullName>
    </recommendedName>
</protein>
<dbReference type="AlphaFoldDB" id="A0A8S3SKM3"/>
<proteinExistence type="predicted"/>
<dbReference type="OrthoDB" id="6075013at2759"/>
<feature type="compositionally biased region" description="Polar residues" evidence="1">
    <location>
        <begin position="1"/>
        <end position="24"/>
    </location>
</feature>
<sequence>MRTVSTKSVNDADRTLTQQDNKMNVSPVAGAESNNNKCASNEHQNFHLHECVTVGKVNCNNHETANMNDRPIVIHAATVVIGDGNMMTNEYSEPNPVQMCKCHMTKQDSKERSKQDFASPDIIILANKVDECTVKLLKESILDFSKGKNNIQIADVIIDEGVDQNFLDAVNRGIHTSKIIFLLLSKDFVTKTWPSVSKMSTLIDRLYSNTQSVIPMYLEESMSLPMGLRSLYCLHFYRRDPGYTNALGKLLEEIFKHDQLF</sequence>
<comment type="caution">
    <text evidence="2">The sequence shown here is derived from an EMBL/GenBank/DDBJ whole genome shotgun (WGS) entry which is preliminary data.</text>
</comment>
<accession>A0A8S3SKM3</accession>
<evidence type="ECO:0000313" key="3">
    <source>
        <dbReference type="Proteomes" id="UP000683360"/>
    </source>
</evidence>
<reference evidence="2" key="1">
    <citation type="submission" date="2021-03" db="EMBL/GenBank/DDBJ databases">
        <authorList>
            <person name="Bekaert M."/>
        </authorList>
    </citation>
    <scope>NUCLEOTIDE SEQUENCE</scope>
</reference>
<gene>
    <name evidence="2" type="ORF">MEDL_34226</name>
</gene>